<feature type="domain" description="Aminoacyl-transfer RNA synthetases class-II family profile" evidence="15">
    <location>
        <begin position="1"/>
        <end position="136"/>
    </location>
</feature>
<dbReference type="GO" id="GO:0006434">
    <property type="term" value="P:seryl-tRNA aminoacylation"/>
    <property type="evidence" value="ECO:0007669"/>
    <property type="project" value="InterPro"/>
</dbReference>
<evidence type="ECO:0000256" key="4">
    <source>
        <dbReference type="ARBA" id="ARBA00012840"/>
    </source>
</evidence>
<evidence type="ECO:0000256" key="5">
    <source>
        <dbReference type="ARBA" id="ARBA00022490"/>
    </source>
</evidence>
<gene>
    <name evidence="16" type="ORF">UFOPK4345_00222</name>
</gene>
<keyword evidence="8" id="KW-0067">ATP-binding</keyword>
<evidence type="ECO:0000256" key="2">
    <source>
        <dbReference type="ARBA" id="ARBA00005045"/>
    </source>
</evidence>
<evidence type="ECO:0000256" key="3">
    <source>
        <dbReference type="ARBA" id="ARBA00010728"/>
    </source>
</evidence>
<dbReference type="InterPro" id="IPR002314">
    <property type="entry name" value="aa-tRNA-synt_IIb"/>
</dbReference>
<dbReference type="Pfam" id="PF00587">
    <property type="entry name" value="tRNA-synt_2b"/>
    <property type="match status" value="1"/>
</dbReference>
<evidence type="ECO:0000256" key="6">
    <source>
        <dbReference type="ARBA" id="ARBA00022598"/>
    </source>
</evidence>
<comment type="catalytic activity">
    <reaction evidence="14">
        <text>tRNA(Ser) + L-serine + ATP = L-seryl-tRNA(Ser) + AMP + diphosphate + H(+)</text>
        <dbReference type="Rhea" id="RHEA:12292"/>
        <dbReference type="Rhea" id="RHEA-COMP:9669"/>
        <dbReference type="Rhea" id="RHEA-COMP:9703"/>
        <dbReference type="ChEBI" id="CHEBI:15378"/>
        <dbReference type="ChEBI" id="CHEBI:30616"/>
        <dbReference type="ChEBI" id="CHEBI:33019"/>
        <dbReference type="ChEBI" id="CHEBI:33384"/>
        <dbReference type="ChEBI" id="CHEBI:78442"/>
        <dbReference type="ChEBI" id="CHEBI:78533"/>
        <dbReference type="ChEBI" id="CHEBI:456215"/>
        <dbReference type="EC" id="6.1.1.11"/>
    </reaction>
</comment>
<evidence type="ECO:0000256" key="8">
    <source>
        <dbReference type="ARBA" id="ARBA00022840"/>
    </source>
</evidence>
<dbReference type="SUPFAM" id="SSF55681">
    <property type="entry name" value="Class II aaRS and biotin synthetases"/>
    <property type="match status" value="1"/>
</dbReference>
<dbReference type="PANTHER" id="PTHR43697">
    <property type="entry name" value="SERYL-TRNA SYNTHETASE"/>
    <property type="match status" value="1"/>
</dbReference>
<keyword evidence="10" id="KW-0030">Aminoacyl-tRNA synthetase</keyword>
<name>A0A6J7U3T8_9ZZZZ</name>
<dbReference type="GO" id="GO:0005524">
    <property type="term" value="F:ATP binding"/>
    <property type="evidence" value="ECO:0007669"/>
    <property type="project" value="UniProtKB-KW"/>
</dbReference>
<dbReference type="AlphaFoldDB" id="A0A6J7U3T8"/>
<protein>
    <recommendedName>
        <fullName evidence="4">serine--tRNA ligase</fullName>
        <ecNumber evidence="4">6.1.1.11</ecNumber>
    </recommendedName>
    <alternativeName>
        <fullName evidence="11">Seryl-tRNA synthetase</fullName>
    </alternativeName>
    <alternativeName>
        <fullName evidence="12">Seryl-tRNA(Ser/Sec) synthetase</fullName>
    </alternativeName>
</protein>
<dbReference type="EC" id="6.1.1.11" evidence="4"/>
<evidence type="ECO:0000256" key="11">
    <source>
        <dbReference type="ARBA" id="ARBA00031113"/>
    </source>
</evidence>
<comment type="pathway">
    <text evidence="2">Aminoacyl-tRNA biosynthesis; selenocysteinyl-tRNA(Sec) biosynthesis; L-seryl-tRNA(Sec) from L-serine and tRNA(Sec): step 1/1.</text>
</comment>
<dbReference type="EMBL" id="CAFBQV010000019">
    <property type="protein sequence ID" value="CAB5059952.1"/>
    <property type="molecule type" value="Genomic_DNA"/>
</dbReference>
<dbReference type="PANTHER" id="PTHR43697:SF1">
    <property type="entry name" value="SERINE--TRNA LIGASE"/>
    <property type="match status" value="1"/>
</dbReference>
<dbReference type="PROSITE" id="PS50862">
    <property type="entry name" value="AA_TRNA_LIGASE_II"/>
    <property type="match status" value="1"/>
</dbReference>
<accession>A0A6J7U3T8</accession>
<organism evidence="16">
    <name type="scientific">freshwater metagenome</name>
    <dbReference type="NCBI Taxonomy" id="449393"/>
    <lineage>
        <taxon>unclassified sequences</taxon>
        <taxon>metagenomes</taxon>
        <taxon>ecological metagenomes</taxon>
    </lineage>
</organism>
<keyword evidence="9" id="KW-0648">Protein biosynthesis</keyword>
<dbReference type="PRINTS" id="PR00981">
    <property type="entry name" value="TRNASYNTHSER"/>
</dbReference>
<proteinExistence type="inferred from homology"/>
<dbReference type="Gene3D" id="3.30.930.10">
    <property type="entry name" value="Bira Bifunctional Protein, Domain 2"/>
    <property type="match status" value="1"/>
</dbReference>
<evidence type="ECO:0000256" key="12">
    <source>
        <dbReference type="ARBA" id="ARBA00033352"/>
    </source>
</evidence>
<dbReference type="InterPro" id="IPR006195">
    <property type="entry name" value="aa-tRNA-synth_II"/>
</dbReference>
<dbReference type="GO" id="GO:0004828">
    <property type="term" value="F:serine-tRNA ligase activity"/>
    <property type="evidence" value="ECO:0007669"/>
    <property type="project" value="UniProtKB-EC"/>
</dbReference>
<keyword evidence="5" id="KW-0963">Cytoplasm</keyword>
<sequence length="157" mass="17381">MLRTHEFDKVEILAVTTAQQAPEMLIELTTRVESTIAALGLPYRVLEICTGDLGQSHHRSFDIEVYAPGCDQWLEVSSISWFSDYQARRAEIRCKHAGAKGSEIAHTLNASALAVPRVWAAILENFRQADGSVAIPEVLQPYMRGAKVISNRSQAKS</sequence>
<evidence type="ECO:0000256" key="10">
    <source>
        <dbReference type="ARBA" id="ARBA00023146"/>
    </source>
</evidence>
<evidence type="ECO:0000256" key="13">
    <source>
        <dbReference type="ARBA" id="ARBA00047929"/>
    </source>
</evidence>
<dbReference type="GO" id="GO:0005737">
    <property type="term" value="C:cytoplasm"/>
    <property type="evidence" value="ECO:0007669"/>
    <property type="project" value="UniProtKB-SubCell"/>
</dbReference>
<comment type="catalytic activity">
    <reaction evidence="13">
        <text>tRNA(Sec) + L-serine + ATP = L-seryl-tRNA(Sec) + AMP + diphosphate + H(+)</text>
        <dbReference type="Rhea" id="RHEA:42580"/>
        <dbReference type="Rhea" id="RHEA-COMP:9742"/>
        <dbReference type="Rhea" id="RHEA-COMP:10128"/>
        <dbReference type="ChEBI" id="CHEBI:15378"/>
        <dbReference type="ChEBI" id="CHEBI:30616"/>
        <dbReference type="ChEBI" id="CHEBI:33019"/>
        <dbReference type="ChEBI" id="CHEBI:33384"/>
        <dbReference type="ChEBI" id="CHEBI:78442"/>
        <dbReference type="ChEBI" id="CHEBI:78533"/>
        <dbReference type="ChEBI" id="CHEBI:456215"/>
        <dbReference type="EC" id="6.1.1.11"/>
    </reaction>
</comment>
<keyword evidence="7" id="KW-0547">Nucleotide-binding</keyword>
<evidence type="ECO:0000313" key="16">
    <source>
        <dbReference type="EMBL" id="CAB5059952.1"/>
    </source>
</evidence>
<evidence type="ECO:0000256" key="7">
    <source>
        <dbReference type="ARBA" id="ARBA00022741"/>
    </source>
</evidence>
<dbReference type="InterPro" id="IPR002317">
    <property type="entry name" value="Ser-tRNA-ligase_type_1"/>
</dbReference>
<comment type="subcellular location">
    <subcellularLocation>
        <location evidence="1">Cytoplasm</location>
    </subcellularLocation>
</comment>
<keyword evidence="6" id="KW-0436">Ligase</keyword>
<evidence type="ECO:0000256" key="1">
    <source>
        <dbReference type="ARBA" id="ARBA00004496"/>
    </source>
</evidence>
<evidence type="ECO:0000256" key="9">
    <source>
        <dbReference type="ARBA" id="ARBA00022917"/>
    </source>
</evidence>
<comment type="similarity">
    <text evidence="3">Belongs to the class-II aminoacyl-tRNA synthetase family. Type-1 seryl-tRNA synthetase subfamily.</text>
</comment>
<reference evidence="16" key="1">
    <citation type="submission" date="2020-05" db="EMBL/GenBank/DDBJ databases">
        <authorList>
            <person name="Chiriac C."/>
            <person name="Salcher M."/>
            <person name="Ghai R."/>
            <person name="Kavagutti S V."/>
        </authorList>
    </citation>
    <scope>NUCLEOTIDE SEQUENCE</scope>
</reference>
<evidence type="ECO:0000259" key="15">
    <source>
        <dbReference type="PROSITE" id="PS50862"/>
    </source>
</evidence>
<dbReference type="InterPro" id="IPR045864">
    <property type="entry name" value="aa-tRNA-synth_II/BPL/LPL"/>
</dbReference>
<evidence type="ECO:0000256" key="14">
    <source>
        <dbReference type="ARBA" id="ARBA00048823"/>
    </source>
</evidence>